<gene>
    <name evidence="2" type="ORF">CONCODRAFT_163349</name>
</gene>
<organism evidence="2 3">
    <name type="scientific">Conidiobolus coronatus (strain ATCC 28846 / CBS 209.66 / NRRL 28638)</name>
    <name type="common">Delacroixia coronata</name>
    <dbReference type="NCBI Taxonomy" id="796925"/>
    <lineage>
        <taxon>Eukaryota</taxon>
        <taxon>Fungi</taxon>
        <taxon>Fungi incertae sedis</taxon>
        <taxon>Zoopagomycota</taxon>
        <taxon>Entomophthoromycotina</taxon>
        <taxon>Entomophthoromycetes</taxon>
        <taxon>Entomophthorales</taxon>
        <taxon>Ancylistaceae</taxon>
        <taxon>Conidiobolus</taxon>
    </lineage>
</organism>
<sequence>MVGENFNKPIRKMKAKANKDKMLRAQKSKTKQTGDIIHGKAFNRSKLKKKWTLTNPAKNPSQRPLPSPRRMKMLWKSTN</sequence>
<keyword evidence="3" id="KW-1185">Reference proteome</keyword>
<protein>
    <submittedName>
        <fullName evidence="2">Uncharacterized protein</fullName>
    </submittedName>
</protein>
<dbReference type="AlphaFoldDB" id="A0A137P5G9"/>
<dbReference type="EMBL" id="KQ964510">
    <property type="protein sequence ID" value="KXN70199.1"/>
    <property type="molecule type" value="Genomic_DNA"/>
</dbReference>
<reference evidence="2 3" key="1">
    <citation type="journal article" date="2015" name="Genome Biol. Evol.">
        <title>Phylogenomic analyses indicate that early fungi evolved digesting cell walls of algal ancestors of land plants.</title>
        <authorList>
            <person name="Chang Y."/>
            <person name="Wang S."/>
            <person name="Sekimoto S."/>
            <person name="Aerts A.L."/>
            <person name="Choi C."/>
            <person name="Clum A."/>
            <person name="LaButti K.M."/>
            <person name="Lindquist E.A."/>
            <person name="Yee Ngan C."/>
            <person name="Ohm R.A."/>
            <person name="Salamov A.A."/>
            <person name="Grigoriev I.V."/>
            <person name="Spatafora J.W."/>
            <person name="Berbee M.L."/>
        </authorList>
    </citation>
    <scope>NUCLEOTIDE SEQUENCE [LARGE SCALE GENOMIC DNA]</scope>
    <source>
        <strain evidence="2 3">NRRL 28638</strain>
    </source>
</reference>
<feature type="compositionally biased region" description="Basic residues" evidence="1">
    <location>
        <begin position="41"/>
        <end position="51"/>
    </location>
</feature>
<name>A0A137P5G9_CONC2</name>
<proteinExistence type="predicted"/>
<feature type="compositionally biased region" description="Polar residues" evidence="1">
    <location>
        <begin position="52"/>
        <end position="64"/>
    </location>
</feature>
<evidence type="ECO:0000313" key="3">
    <source>
        <dbReference type="Proteomes" id="UP000070444"/>
    </source>
</evidence>
<evidence type="ECO:0000313" key="2">
    <source>
        <dbReference type="EMBL" id="KXN70199.1"/>
    </source>
</evidence>
<evidence type="ECO:0000256" key="1">
    <source>
        <dbReference type="SAM" id="MobiDB-lite"/>
    </source>
</evidence>
<dbReference type="Proteomes" id="UP000070444">
    <property type="component" value="Unassembled WGS sequence"/>
</dbReference>
<accession>A0A137P5G9</accession>
<feature type="region of interest" description="Disordered" evidence="1">
    <location>
        <begin position="1"/>
        <end position="79"/>
    </location>
</feature>